<dbReference type="EMBL" id="CP091521">
    <property type="protein sequence ID" value="UOP05022.1"/>
    <property type="molecule type" value="Genomic_DNA"/>
</dbReference>
<sequence>MNRQDLEARCSQLRRRIDTVPPPPPQSDNTLQRAARLARLAQRAAAVRRSPLNRALSALPTQRKQRIALTLLLLVWQMARRK</sequence>
<evidence type="ECO:0000313" key="1">
    <source>
        <dbReference type="EMBL" id="UOP05022.1"/>
    </source>
</evidence>
<keyword evidence="2" id="KW-1185">Reference proteome</keyword>
<protein>
    <submittedName>
        <fullName evidence="1">Uncharacterized protein</fullName>
    </submittedName>
</protein>
<dbReference type="KEGG" id="ckh:LVJ77_01495"/>
<evidence type="ECO:0000313" key="2">
    <source>
        <dbReference type="Proteomes" id="UP000831534"/>
    </source>
</evidence>
<reference evidence="1" key="2">
    <citation type="submission" date="2024-09" db="EMBL/GenBank/DDBJ databases">
        <authorList>
            <person name="Veyrier F.J."/>
        </authorList>
    </citation>
    <scope>NUCLEOTIDE SEQUENCE</scope>
    <source>
        <strain evidence="1">17694</strain>
    </source>
</reference>
<dbReference type="AlphaFoldDB" id="A0A8T9MXV0"/>
<dbReference type="RefSeq" id="WP_027009154.1">
    <property type="nucleotide sequence ID" value="NZ_CP091521.1"/>
</dbReference>
<organism evidence="1 2">
    <name type="scientific">Conchiformibius kuhniae</name>
    <dbReference type="NCBI Taxonomy" id="211502"/>
    <lineage>
        <taxon>Bacteria</taxon>
        <taxon>Pseudomonadati</taxon>
        <taxon>Pseudomonadota</taxon>
        <taxon>Betaproteobacteria</taxon>
        <taxon>Neisseriales</taxon>
        <taxon>Neisseriaceae</taxon>
        <taxon>Conchiformibius</taxon>
    </lineage>
</organism>
<reference evidence="1" key="1">
    <citation type="journal article" date="2022" name="Res Sq">
        <title>Evolution of multicellular longitudinally dividing oral cavity symbionts (Neisseriaceae).</title>
        <authorList>
            <person name="Nyongesa S."/>
            <person name="Weber P."/>
            <person name="Bernet E."/>
            <person name="Pullido F."/>
            <person name="Nieckarz M."/>
            <person name="Delaby M."/>
            <person name="Nieves C."/>
            <person name="Viehboeck T."/>
            <person name="Krause N."/>
            <person name="Rivera-Millot A."/>
            <person name="Nakamura A."/>
            <person name="Vischer N."/>
            <person name="VanNieuwenhze M."/>
            <person name="Brun Y."/>
            <person name="Cava F."/>
            <person name="Bulgheresi S."/>
            <person name="Veyrier F."/>
        </authorList>
    </citation>
    <scope>NUCLEOTIDE SEQUENCE</scope>
    <source>
        <strain evidence="1">17694</strain>
    </source>
</reference>
<dbReference type="Proteomes" id="UP000831534">
    <property type="component" value="Chromosome"/>
</dbReference>
<proteinExistence type="predicted"/>
<name>A0A8T9MXV0_9NEIS</name>
<accession>A0A8T9MXV0</accession>
<gene>
    <name evidence="1" type="ORF">LVJ77_01495</name>
</gene>